<dbReference type="Gene3D" id="3.90.1140.10">
    <property type="entry name" value="Cyclic phosphodiesterase"/>
    <property type="match status" value="1"/>
</dbReference>
<accession>A0ABU1JTP5</accession>
<protein>
    <submittedName>
        <fullName evidence="1">2'-5' RNA ligase</fullName>
    </submittedName>
</protein>
<dbReference type="RefSeq" id="WP_309797658.1">
    <property type="nucleotide sequence ID" value="NZ_JAVDPW010000008.1"/>
</dbReference>
<dbReference type="PANTHER" id="PTHR40037">
    <property type="entry name" value="PHOSPHOESTERASE YJCG-RELATED"/>
    <property type="match status" value="1"/>
</dbReference>
<keyword evidence="1" id="KW-0436">Ligase</keyword>
<proteinExistence type="predicted"/>
<sequence length="180" mass="19071">MGGASVKIAVVGYPAWSDADRDRVEGIRRRHDPAKAAMIAAHVTFVFPTGLLNEDAVLAHLHDRLRGDAPIEFTLSAAEPAVDDAMGEHLVFLLPGHGRVALTALHDRLYTGALAPALRPDLPYCPHITVARFADAAGAAALANDIRRDGLSIAGRIEAVTVLRCTADSIRPVATLPFTG</sequence>
<dbReference type="Pfam" id="PF13563">
    <property type="entry name" value="2_5_RNA_ligase2"/>
    <property type="match status" value="1"/>
</dbReference>
<name>A0ABU1JTP5_9PROT</name>
<dbReference type="PANTHER" id="PTHR40037:SF1">
    <property type="entry name" value="PHOSPHOESTERASE SAOUHSC_00951-RELATED"/>
    <property type="match status" value="1"/>
</dbReference>
<evidence type="ECO:0000313" key="2">
    <source>
        <dbReference type="Proteomes" id="UP001262410"/>
    </source>
</evidence>
<dbReference type="InterPro" id="IPR050580">
    <property type="entry name" value="2H_phosphoesterase_YjcG-like"/>
</dbReference>
<evidence type="ECO:0000313" key="1">
    <source>
        <dbReference type="EMBL" id="MDR6291977.1"/>
    </source>
</evidence>
<gene>
    <name evidence="1" type="ORF">E9232_004515</name>
</gene>
<organism evidence="1 2">
    <name type="scientific">Inquilinus ginsengisoli</name>
    <dbReference type="NCBI Taxonomy" id="363840"/>
    <lineage>
        <taxon>Bacteria</taxon>
        <taxon>Pseudomonadati</taxon>
        <taxon>Pseudomonadota</taxon>
        <taxon>Alphaproteobacteria</taxon>
        <taxon>Rhodospirillales</taxon>
        <taxon>Rhodospirillaceae</taxon>
        <taxon>Inquilinus</taxon>
    </lineage>
</organism>
<dbReference type="GO" id="GO:0016874">
    <property type="term" value="F:ligase activity"/>
    <property type="evidence" value="ECO:0007669"/>
    <property type="project" value="UniProtKB-KW"/>
</dbReference>
<dbReference type="InterPro" id="IPR009097">
    <property type="entry name" value="Cyclic_Pdiesterase"/>
</dbReference>
<dbReference type="Proteomes" id="UP001262410">
    <property type="component" value="Unassembled WGS sequence"/>
</dbReference>
<comment type="caution">
    <text evidence="1">The sequence shown here is derived from an EMBL/GenBank/DDBJ whole genome shotgun (WGS) entry which is preliminary data.</text>
</comment>
<keyword evidence="2" id="KW-1185">Reference proteome</keyword>
<dbReference type="SUPFAM" id="SSF55144">
    <property type="entry name" value="LigT-like"/>
    <property type="match status" value="1"/>
</dbReference>
<reference evidence="1 2" key="1">
    <citation type="submission" date="2023-07" db="EMBL/GenBank/DDBJ databases">
        <title>Sorghum-associated microbial communities from plants grown in Nebraska, USA.</title>
        <authorList>
            <person name="Schachtman D."/>
        </authorList>
    </citation>
    <scope>NUCLEOTIDE SEQUENCE [LARGE SCALE GENOMIC DNA]</scope>
    <source>
        <strain evidence="1 2">584</strain>
    </source>
</reference>
<dbReference type="EMBL" id="JAVDPW010000008">
    <property type="protein sequence ID" value="MDR6291977.1"/>
    <property type="molecule type" value="Genomic_DNA"/>
</dbReference>